<dbReference type="PATRIC" id="fig|453.4.peg.951"/>
<dbReference type="InterPro" id="IPR014710">
    <property type="entry name" value="RmlC-like_jellyroll"/>
</dbReference>
<accession>A0A0W0U1Y8</accession>
<dbReference type="EMBL" id="LNYB01000026">
    <property type="protein sequence ID" value="KTD02036.1"/>
    <property type="molecule type" value="Genomic_DNA"/>
</dbReference>
<evidence type="ECO:0000313" key="4">
    <source>
        <dbReference type="Proteomes" id="UP000054698"/>
    </source>
</evidence>
<keyword evidence="4" id="KW-1185">Reference proteome</keyword>
<evidence type="ECO:0000313" key="1">
    <source>
        <dbReference type="EMBL" id="KTD02036.1"/>
    </source>
</evidence>
<dbReference type="STRING" id="453.Lfee_0881"/>
<evidence type="ECO:0000313" key="3">
    <source>
        <dbReference type="EMBL" id="STX37292.1"/>
    </source>
</evidence>
<proteinExistence type="predicted"/>
<organism evidence="1 4">
    <name type="scientific">Legionella feeleii</name>
    <dbReference type="NCBI Taxonomy" id="453"/>
    <lineage>
        <taxon>Bacteria</taxon>
        <taxon>Pseudomonadati</taxon>
        <taxon>Pseudomonadota</taxon>
        <taxon>Gammaproteobacteria</taxon>
        <taxon>Legionellales</taxon>
        <taxon>Legionellaceae</taxon>
        <taxon>Legionella</taxon>
    </lineage>
</organism>
<dbReference type="Proteomes" id="UP000251942">
    <property type="component" value="Unassembled WGS sequence"/>
</dbReference>
<dbReference type="Gene3D" id="2.60.120.10">
    <property type="entry name" value="Jelly Rolls"/>
    <property type="match status" value="1"/>
</dbReference>
<sequence>MLCFGLFKNSEQLTGVDKMVRLTALVLLLANQFVSAATSTCETKRELLIENKLTKVWKTTICPKQQLPFHTHQFARIVIPDESGTLKVIYQSGKEAFIKLQAKKPIYLSVTQGKEAHQDLNIGQEALHVTVIELRQG</sequence>
<dbReference type="EMBL" id="UGNY01000001">
    <property type="protein sequence ID" value="STX37292.1"/>
    <property type="molecule type" value="Genomic_DNA"/>
</dbReference>
<reference evidence="1 4" key="1">
    <citation type="submission" date="2015-11" db="EMBL/GenBank/DDBJ databases">
        <title>Genomic analysis of 38 Legionella species identifies large and diverse effector repertoires.</title>
        <authorList>
            <person name="Burstein D."/>
            <person name="Amaro F."/>
            <person name="Zusman T."/>
            <person name="Lifshitz Z."/>
            <person name="Cohen O."/>
            <person name="Gilbert J.A."/>
            <person name="Pupko T."/>
            <person name="Shuman H.A."/>
            <person name="Segal G."/>
        </authorList>
    </citation>
    <scope>NUCLEOTIDE SEQUENCE [LARGE SCALE GENOMIC DNA]</scope>
    <source>
        <strain evidence="1 4">WO-44C</strain>
    </source>
</reference>
<protein>
    <submittedName>
        <fullName evidence="1">Uncharacterized protein</fullName>
    </submittedName>
</protein>
<evidence type="ECO:0000313" key="6">
    <source>
        <dbReference type="Proteomes" id="UP000254033"/>
    </source>
</evidence>
<dbReference type="Proteomes" id="UP000254033">
    <property type="component" value="Unassembled WGS sequence"/>
</dbReference>
<reference evidence="5 6" key="2">
    <citation type="submission" date="2018-06" db="EMBL/GenBank/DDBJ databases">
        <authorList>
            <consortium name="Pathogen Informatics"/>
            <person name="Doyle S."/>
        </authorList>
    </citation>
    <scope>NUCLEOTIDE SEQUENCE [LARGE SCALE GENOMIC DNA]</scope>
    <source>
        <strain evidence="3 6">NCTC11978</strain>
        <strain evidence="2 5">NCTC12022</strain>
    </source>
</reference>
<dbReference type="Proteomes" id="UP000054698">
    <property type="component" value="Unassembled WGS sequence"/>
</dbReference>
<evidence type="ECO:0000313" key="2">
    <source>
        <dbReference type="EMBL" id="SPX59881.1"/>
    </source>
</evidence>
<evidence type="ECO:0000313" key="5">
    <source>
        <dbReference type="Proteomes" id="UP000251942"/>
    </source>
</evidence>
<gene>
    <name evidence="1" type="ORF">Lfee_0881</name>
    <name evidence="3" type="ORF">NCTC11978_00454</name>
    <name evidence="2" type="ORF">NCTC12022_00592</name>
</gene>
<dbReference type="EMBL" id="UASS01000004">
    <property type="protein sequence ID" value="SPX59881.1"/>
    <property type="molecule type" value="Genomic_DNA"/>
</dbReference>
<dbReference type="AlphaFoldDB" id="A0A0W0U1Y8"/>
<name>A0A0W0U1Y8_9GAMM</name>